<evidence type="ECO:0000313" key="3">
    <source>
        <dbReference type="Proteomes" id="UP001156690"/>
    </source>
</evidence>
<keyword evidence="3" id="KW-1185">Reference proteome</keyword>
<gene>
    <name evidence="2" type="ORF">GCM10007932_13860</name>
</gene>
<sequence length="259" mass="30340">MFDTSRLELLIQYALLRAGEEDDFSSRNLGPIHIIKYVYLADLYYAEKHGETFTKIDWQFYNFGPWSNNVYSSIDSSLAKIMARKECLESIYSDEDCVRWNLQDSDRLRLISREVPATITARLKRDIHTFTNDTKALLDFVYKTPPMLEGTPKKSLVFRVKPSRSQEEQPSKRIDTLSKRKQKDFKSKLLALKASNQNRKLRMELVNPVINPRRDEVYSHGIEWLETLSGEKDSMDEEVVVEFSNEIWGSDVRKDYDFS</sequence>
<dbReference type="AlphaFoldDB" id="A0AAV5NMY3"/>
<feature type="domain" description="Antitoxin SocA-like Panacea" evidence="1">
    <location>
        <begin position="35"/>
        <end position="143"/>
    </location>
</feature>
<evidence type="ECO:0000259" key="1">
    <source>
        <dbReference type="Pfam" id="PF13274"/>
    </source>
</evidence>
<comment type="caution">
    <text evidence="2">The sequence shown here is derived from an EMBL/GenBank/DDBJ whole genome shotgun (WGS) entry which is preliminary data.</text>
</comment>
<dbReference type="Proteomes" id="UP001156690">
    <property type="component" value="Unassembled WGS sequence"/>
</dbReference>
<dbReference type="InterPro" id="IPR025272">
    <property type="entry name" value="SocA_Panacea"/>
</dbReference>
<dbReference type="EMBL" id="BSNX01000011">
    <property type="protein sequence ID" value="GLQ72026.1"/>
    <property type="molecule type" value="Genomic_DNA"/>
</dbReference>
<accession>A0AAV5NMY3</accession>
<organism evidence="2 3">
    <name type="scientific">Vibrio penaeicida</name>
    <dbReference type="NCBI Taxonomy" id="104609"/>
    <lineage>
        <taxon>Bacteria</taxon>
        <taxon>Pseudomonadati</taxon>
        <taxon>Pseudomonadota</taxon>
        <taxon>Gammaproteobacteria</taxon>
        <taxon>Vibrionales</taxon>
        <taxon>Vibrionaceae</taxon>
        <taxon>Vibrio</taxon>
    </lineage>
</organism>
<name>A0AAV5NMY3_9VIBR</name>
<dbReference type="RefSeq" id="WP_126607982.1">
    <property type="nucleotide sequence ID" value="NZ_AP025144.1"/>
</dbReference>
<proteinExistence type="predicted"/>
<dbReference type="Pfam" id="PF13274">
    <property type="entry name" value="SocA_Panacea"/>
    <property type="match status" value="1"/>
</dbReference>
<evidence type="ECO:0000313" key="2">
    <source>
        <dbReference type="EMBL" id="GLQ72026.1"/>
    </source>
</evidence>
<protein>
    <recommendedName>
        <fullName evidence="1">Antitoxin SocA-like Panacea domain-containing protein</fullName>
    </recommendedName>
</protein>
<reference evidence="3" key="1">
    <citation type="journal article" date="2019" name="Int. J. Syst. Evol. Microbiol.">
        <title>The Global Catalogue of Microorganisms (GCM) 10K type strain sequencing project: providing services to taxonomists for standard genome sequencing and annotation.</title>
        <authorList>
            <consortium name="The Broad Institute Genomics Platform"/>
            <consortium name="The Broad Institute Genome Sequencing Center for Infectious Disease"/>
            <person name="Wu L."/>
            <person name="Ma J."/>
        </authorList>
    </citation>
    <scope>NUCLEOTIDE SEQUENCE [LARGE SCALE GENOMIC DNA]</scope>
    <source>
        <strain evidence="3">NBRC 15640</strain>
    </source>
</reference>